<evidence type="ECO:0000313" key="2">
    <source>
        <dbReference type="EMBL" id="KGP89875.1"/>
    </source>
</evidence>
<dbReference type="STRING" id="1385513.N780_09530"/>
<dbReference type="EMBL" id="AVBG01000020">
    <property type="protein sequence ID" value="KGP89875.1"/>
    <property type="molecule type" value="Genomic_DNA"/>
</dbReference>
<dbReference type="AlphaFoldDB" id="A0A0A2V857"/>
<reference evidence="2 3" key="1">
    <citation type="submission" date="2013-08" db="EMBL/GenBank/DDBJ databases">
        <title>Genome of Pontibacillus chungwhensis.</title>
        <authorList>
            <person name="Wang Q."/>
            <person name="Wang G."/>
        </authorList>
    </citation>
    <scope>NUCLEOTIDE SEQUENCE [LARGE SCALE GENOMIC DNA]</scope>
    <source>
        <strain evidence="2 3">BH030062</strain>
    </source>
</reference>
<proteinExistence type="predicted"/>
<keyword evidence="1" id="KW-1133">Transmembrane helix</keyword>
<feature type="transmembrane region" description="Helical" evidence="1">
    <location>
        <begin position="7"/>
        <end position="25"/>
    </location>
</feature>
<keyword evidence="1" id="KW-0472">Membrane</keyword>
<protein>
    <submittedName>
        <fullName evidence="2">Uncharacterized protein</fullName>
    </submittedName>
</protein>
<name>A0A0A2V857_9BACI</name>
<comment type="caution">
    <text evidence="2">The sequence shown here is derived from an EMBL/GenBank/DDBJ whole genome shotgun (WGS) entry which is preliminary data.</text>
</comment>
<keyword evidence="1" id="KW-0812">Transmembrane</keyword>
<dbReference type="Proteomes" id="UP000030153">
    <property type="component" value="Unassembled WGS sequence"/>
</dbReference>
<gene>
    <name evidence="2" type="ORF">N780_09530</name>
</gene>
<feature type="transmembrane region" description="Helical" evidence="1">
    <location>
        <begin position="31"/>
        <end position="49"/>
    </location>
</feature>
<organism evidence="2 3">
    <name type="scientific">Pontibacillus chungwhensis BH030062</name>
    <dbReference type="NCBI Taxonomy" id="1385513"/>
    <lineage>
        <taxon>Bacteria</taxon>
        <taxon>Bacillati</taxon>
        <taxon>Bacillota</taxon>
        <taxon>Bacilli</taxon>
        <taxon>Bacillales</taxon>
        <taxon>Bacillaceae</taxon>
        <taxon>Pontibacillus</taxon>
    </lineage>
</organism>
<sequence>MSHSKRILLSIVLYLIPFILIVLFVPPGIVQSGLIGGIVFFTIMTVRFIDKNVSQKNQDLLWSNLTKGESPQYKLTHKS</sequence>
<accession>A0A0A2V857</accession>
<keyword evidence="3" id="KW-1185">Reference proteome</keyword>
<evidence type="ECO:0000256" key="1">
    <source>
        <dbReference type="SAM" id="Phobius"/>
    </source>
</evidence>
<evidence type="ECO:0000313" key="3">
    <source>
        <dbReference type="Proteomes" id="UP000030153"/>
    </source>
</evidence>